<dbReference type="EMBL" id="KZ999208">
    <property type="protein sequence ID" value="RKO85304.1"/>
    <property type="molecule type" value="Genomic_DNA"/>
</dbReference>
<reference evidence="3" key="1">
    <citation type="journal article" date="2018" name="Nat. Microbiol.">
        <title>Leveraging single-cell genomics to expand the fungal tree of life.</title>
        <authorList>
            <person name="Ahrendt S.R."/>
            <person name="Quandt C.A."/>
            <person name="Ciobanu D."/>
            <person name="Clum A."/>
            <person name="Salamov A."/>
            <person name="Andreopoulos B."/>
            <person name="Cheng J.F."/>
            <person name="Woyke T."/>
            <person name="Pelin A."/>
            <person name="Henrissat B."/>
            <person name="Reynolds N.K."/>
            <person name="Benny G.L."/>
            <person name="Smith M.E."/>
            <person name="James T.Y."/>
            <person name="Grigoriev I.V."/>
        </authorList>
    </citation>
    <scope>NUCLEOTIDE SEQUENCE [LARGE SCALE GENOMIC DNA]</scope>
</reference>
<proteinExistence type="predicted"/>
<dbReference type="Proteomes" id="UP000269721">
    <property type="component" value="Unassembled WGS sequence"/>
</dbReference>
<keyword evidence="3" id="KW-1185">Reference proteome</keyword>
<protein>
    <submittedName>
        <fullName evidence="2">Uncharacterized protein</fullName>
    </submittedName>
</protein>
<dbReference type="AlphaFoldDB" id="A0A4P9VZT9"/>
<organism evidence="2 3">
    <name type="scientific">Blyttiomyces helicus</name>
    <dbReference type="NCBI Taxonomy" id="388810"/>
    <lineage>
        <taxon>Eukaryota</taxon>
        <taxon>Fungi</taxon>
        <taxon>Fungi incertae sedis</taxon>
        <taxon>Chytridiomycota</taxon>
        <taxon>Chytridiomycota incertae sedis</taxon>
        <taxon>Chytridiomycetes</taxon>
        <taxon>Chytridiomycetes incertae sedis</taxon>
        <taxon>Blyttiomyces</taxon>
    </lineage>
</organism>
<evidence type="ECO:0000313" key="2">
    <source>
        <dbReference type="EMBL" id="RKO85304.1"/>
    </source>
</evidence>
<evidence type="ECO:0000256" key="1">
    <source>
        <dbReference type="SAM" id="MobiDB-lite"/>
    </source>
</evidence>
<accession>A0A4P9VZT9</accession>
<name>A0A4P9VZT9_9FUNG</name>
<feature type="region of interest" description="Disordered" evidence="1">
    <location>
        <begin position="284"/>
        <end position="321"/>
    </location>
</feature>
<sequence>MEKYRVIIQMLEEIARRHPKTFRSPGKLAPVEFIFACYAIGEKDDCSIDDMNTAVSRYRKLIRKCCANGLRPGGGGAPVPCNYQLLIAWRSATIAAPPRLGPSRSTTSRFIRRELGDHHDSDVSNAPAGFTTTGQGDSHSEQTIGVDRRGAGGIGGGTHSAFANVFWLWPPRNDLSAYRRAFSEQSGSRRHVASILPPTAPTWQKMKEYGQGDRFHAGGVEQRGEGRPARNVISSPYKSQTSLRIGLPLTCTPFGCCLPPTGWGWGGLFFWNLRLESSGVDWLQAHPGSESESRRRQRQCKGVRRPSRTQHERPTAGLGRTRGAVGLNLARVLAALEKTAANAKQKKFRKP</sequence>
<feature type="compositionally biased region" description="Polar residues" evidence="1">
    <location>
        <begin position="130"/>
        <end position="141"/>
    </location>
</feature>
<feature type="region of interest" description="Disordered" evidence="1">
    <location>
        <begin position="118"/>
        <end position="141"/>
    </location>
</feature>
<feature type="compositionally biased region" description="Basic residues" evidence="1">
    <location>
        <begin position="295"/>
        <end position="308"/>
    </location>
</feature>
<gene>
    <name evidence="2" type="ORF">BDK51DRAFT_51698</name>
</gene>
<evidence type="ECO:0000313" key="3">
    <source>
        <dbReference type="Proteomes" id="UP000269721"/>
    </source>
</evidence>